<feature type="chain" id="PRO_5016727420" evidence="1">
    <location>
        <begin position="25"/>
        <end position="181"/>
    </location>
</feature>
<evidence type="ECO:0000313" key="4">
    <source>
        <dbReference type="Proteomes" id="UP000253594"/>
    </source>
</evidence>
<name>A0A367M913_PSEAI</name>
<dbReference type="Pfam" id="PF17243">
    <property type="entry name" value="POTRA_TamA_1"/>
    <property type="match status" value="1"/>
</dbReference>
<feature type="domain" description="TamA POTRA" evidence="2">
    <location>
        <begin position="29"/>
        <end position="101"/>
    </location>
</feature>
<feature type="non-terminal residue" evidence="3">
    <location>
        <position position="181"/>
    </location>
</feature>
<protein>
    <submittedName>
        <fullName evidence="3">Outer membrane protein assembly factor</fullName>
    </submittedName>
</protein>
<dbReference type="Gene3D" id="3.10.20.310">
    <property type="entry name" value="membrane protein fhac"/>
    <property type="match status" value="2"/>
</dbReference>
<feature type="signal peptide" evidence="1">
    <location>
        <begin position="1"/>
        <end position="24"/>
    </location>
</feature>
<proteinExistence type="predicted"/>
<keyword evidence="1" id="KW-0732">Signal</keyword>
<comment type="caution">
    <text evidence="3">The sequence shown here is derived from an EMBL/GenBank/DDBJ whole genome shotgun (WGS) entry which is preliminary data.</text>
</comment>
<gene>
    <name evidence="3" type="ORF">DT376_18545</name>
</gene>
<reference evidence="3 4" key="1">
    <citation type="submission" date="2018-07" db="EMBL/GenBank/DDBJ databases">
        <title>Mechanisms of high-level aminoglycoside resistance among Gram-negative pathogens in Brazil.</title>
        <authorList>
            <person name="Ballaben A.S."/>
            <person name="Darini A.L.C."/>
            <person name="Doi Y."/>
        </authorList>
    </citation>
    <scope>NUCLEOTIDE SEQUENCE [LARGE SCALE GENOMIC DNA]</scope>
    <source>
        <strain evidence="3 4">B2-305</strain>
    </source>
</reference>
<evidence type="ECO:0000256" key="1">
    <source>
        <dbReference type="SAM" id="SignalP"/>
    </source>
</evidence>
<evidence type="ECO:0000259" key="2">
    <source>
        <dbReference type="Pfam" id="PF17243"/>
    </source>
</evidence>
<sequence length="181" mass="19760">MRLTQGLFRFPLAGLLCLSTAAFAESQLSVRVTPANAALKANIEAYVGSLGERDEAALQRFRRNAEAQAEKAAQALGYFQAQIDSEVKDGKPPKLTLKVVPGEPVRLRQVNIQVLGEAASLESFRLPSGKQLKPGAKLNQGVYEDAKRLIQNQASRYGFFQGRFSTQRLSIDPRAGIADID</sequence>
<dbReference type="InterPro" id="IPR035243">
    <property type="entry name" value="TamA_POTRA_Dom_1"/>
</dbReference>
<dbReference type="EMBL" id="QORE01000627">
    <property type="protein sequence ID" value="RCI73403.1"/>
    <property type="molecule type" value="Genomic_DNA"/>
</dbReference>
<organism evidence="3 4">
    <name type="scientific">Pseudomonas aeruginosa</name>
    <dbReference type="NCBI Taxonomy" id="287"/>
    <lineage>
        <taxon>Bacteria</taxon>
        <taxon>Pseudomonadati</taxon>
        <taxon>Pseudomonadota</taxon>
        <taxon>Gammaproteobacteria</taxon>
        <taxon>Pseudomonadales</taxon>
        <taxon>Pseudomonadaceae</taxon>
        <taxon>Pseudomonas</taxon>
    </lineage>
</organism>
<dbReference type="Proteomes" id="UP000253594">
    <property type="component" value="Unassembled WGS sequence"/>
</dbReference>
<evidence type="ECO:0000313" key="3">
    <source>
        <dbReference type="EMBL" id="RCI73403.1"/>
    </source>
</evidence>
<dbReference type="FunFam" id="3.10.20.310:FF:000017">
    <property type="entry name" value="Outer membrane protein assembly factor"/>
    <property type="match status" value="1"/>
</dbReference>
<dbReference type="AlphaFoldDB" id="A0A367M913"/>
<accession>A0A367M913</accession>